<dbReference type="Pfam" id="PF13558">
    <property type="entry name" value="SbcC_Walker_B"/>
    <property type="match status" value="1"/>
</dbReference>
<keyword evidence="10" id="KW-0862">Zinc</keyword>
<evidence type="ECO:0000256" key="5">
    <source>
        <dbReference type="ARBA" id="ARBA00017893"/>
    </source>
</evidence>
<accession>A0A1D9Q3B1</accession>
<feature type="chain" id="PRO_5010524900" description="DNA repair protein RAD50" evidence="16">
    <location>
        <begin position="26"/>
        <end position="1336"/>
    </location>
</feature>
<evidence type="ECO:0000256" key="10">
    <source>
        <dbReference type="ARBA" id="ARBA00022833"/>
    </source>
</evidence>
<keyword evidence="11 15" id="KW-0175">Coiled coil</keyword>
<evidence type="ECO:0000256" key="16">
    <source>
        <dbReference type="SAM" id="SignalP"/>
    </source>
</evidence>
<dbReference type="GO" id="GO:0030870">
    <property type="term" value="C:Mre11 complex"/>
    <property type="evidence" value="ECO:0007669"/>
    <property type="project" value="InterPro"/>
</dbReference>
<dbReference type="GO" id="GO:0016887">
    <property type="term" value="F:ATP hydrolysis activity"/>
    <property type="evidence" value="ECO:0007669"/>
    <property type="project" value="InterPro"/>
</dbReference>
<dbReference type="NCBIfam" id="TIGR00606">
    <property type="entry name" value="rad50"/>
    <property type="match status" value="1"/>
</dbReference>
<evidence type="ECO:0000256" key="7">
    <source>
        <dbReference type="ARBA" id="ARBA00022723"/>
    </source>
</evidence>
<dbReference type="RefSeq" id="XP_001587209.1">
    <property type="nucleotide sequence ID" value="XM_001587159.1"/>
</dbReference>
<evidence type="ECO:0000256" key="14">
    <source>
        <dbReference type="ARBA" id="ARBA00049360"/>
    </source>
</evidence>
<name>A0A1D9Q3B1_SCLS1</name>
<evidence type="ECO:0000313" key="19">
    <source>
        <dbReference type="Proteomes" id="UP000177798"/>
    </source>
</evidence>
<dbReference type="InterPro" id="IPR038729">
    <property type="entry name" value="Rad50/SbcC_AAA"/>
</dbReference>
<dbReference type="InterPro" id="IPR027417">
    <property type="entry name" value="P-loop_NTPase"/>
</dbReference>
<feature type="coiled-coil region" evidence="15">
    <location>
        <begin position="850"/>
        <end position="964"/>
    </location>
</feature>
<feature type="coiled-coil region" evidence="15">
    <location>
        <begin position="1001"/>
        <end position="1032"/>
    </location>
</feature>
<dbReference type="SUPFAM" id="SSF52540">
    <property type="entry name" value="P-loop containing nucleoside triphosphate hydrolases"/>
    <property type="match status" value="1"/>
</dbReference>
<keyword evidence="6" id="KW-0158">Chromosome</keyword>
<dbReference type="PANTHER" id="PTHR18867">
    <property type="entry name" value="RAD50"/>
    <property type="match status" value="1"/>
</dbReference>
<evidence type="ECO:0000256" key="6">
    <source>
        <dbReference type="ARBA" id="ARBA00022454"/>
    </source>
</evidence>
<evidence type="ECO:0000256" key="4">
    <source>
        <dbReference type="ARBA" id="ARBA00009439"/>
    </source>
</evidence>
<dbReference type="GO" id="GO:0000723">
    <property type="term" value="P:telomere maintenance"/>
    <property type="evidence" value="ECO:0007669"/>
    <property type="project" value="InterPro"/>
</dbReference>
<dbReference type="VEuPathDB" id="FungiDB:sscle_05g042050"/>
<protein>
    <recommendedName>
        <fullName evidence="5">DNA repair protein RAD50</fullName>
    </recommendedName>
</protein>
<dbReference type="EMBL" id="CP017818">
    <property type="protein sequence ID" value="APA09435.1"/>
    <property type="molecule type" value="Genomic_DNA"/>
</dbReference>
<keyword evidence="9" id="KW-0378">Hydrolase</keyword>
<comment type="catalytic activity">
    <reaction evidence="14">
        <text>ATP + H2O = ADP + phosphate + H(+)</text>
        <dbReference type="Rhea" id="RHEA:13065"/>
        <dbReference type="ChEBI" id="CHEBI:15377"/>
        <dbReference type="ChEBI" id="CHEBI:15378"/>
        <dbReference type="ChEBI" id="CHEBI:30616"/>
        <dbReference type="ChEBI" id="CHEBI:43474"/>
        <dbReference type="ChEBI" id="CHEBI:456216"/>
    </reaction>
</comment>
<gene>
    <name evidence="18" type="ORF">sscle_05g042050</name>
</gene>
<feature type="coiled-coil region" evidence="15">
    <location>
        <begin position="1061"/>
        <end position="1088"/>
    </location>
</feature>
<evidence type="ECO:0000256" key="11">
    <source>
        <dbReference type="ARBA" id="ARBA00023054"/>
    </source>
</evidence>
<proteinExistence type="inferred from homology"/>
<evidence type="ECO:0000256" key="12">
    <source>
        <dbReference type="ARBA" id="ARBA00023204"/>
    </source>
</evidence>
<dbReference type="InterPro" id="IPR004584">
    <property type="entry name" value="Rad50_eukaryotes"/>
</dbReference>
<dbReference type="GO" id="GO:0046872">
    <property type="term" value="F:metal ion binding"/>
    <property type="evidence" value="ECO:0007669"/>
    <property type="project" value="UniProtKB-KW"/>
</dbReference>
<dbReference type="Gene3D" id="1.10.287.1490">
    <property type="match status" value="1"/>
</dbReference>
<evidence type="ECO:0000256" key="8">
    <source>
        <dbReference type="ARBA" id="ARBA00022763"/>
    </source>
</evidence>
<dbReference type="Pfam" id="PF13476">
    <property type="entry name" value="AAA_23"/>
    <property type="match status" value="1"/>
</dbReference>
<dbReference type="GO" id="GO:0003677">
    <property type="term" value="F:DNA binding"/>
    <property type="evidence" value="ECO:0007669"/>
    <property type="project" value="UniProtKB-ARBA"/>
</dbReference>
<keyword evidence="8" id="KW-0227">DNA damage</keyword>
<dbReference type="KEGG" id="ssl:SS1G_12239"/>
<dbReference type="FunFam" id="3.40.50.300:FF:001195">
    <property type="entry name" value="DNA repair protein rad50"/>
    <property type="match status" value="1"/>
</dbReference>
<evidence type="ECO:0000256" key="9">
    <source>
        <dbReference type="ARBA" id="ARBA00022801"/>
    </source>
</evidence>
<dbReference type="GO" id="GO:0005694">
    <property type="term" value="C:chromosome"/>
    <property type="evidence" value="ECO:0007669"/>
    <property type="project" value="UniProtKB-SubCell"/>
</dbReference>
<evidence type="ECO:0000256" key="2">
    <source>
        <dbReference type="ARBA" id="ARBA00004123"/>
    </source>
</evidence>
<feature type="coiled-coil region" evidence="15">
    <location>
        <begin position="239"/>
        <end position="266"/>
    </location>
</feature>
<keyword evidence="16" id="KW-0732">Signal</keyword>
<keyword evidence="7" id="KW-0479">Metal-binding</keyword>
<dbReference type="Proteomes" id="UP000177798">
    <property type="component" value="Chromosome 5"/>
</dbReference>
<feature type="coiled-coil region" evidence="15">
    <location>
        <begin position="410"/>
        <end position="452"/>
    </location>
</feature>
<feature type="coiled-coil region" evidence="15">
    <location>
        <begin position="291"/>
        <end position="381"/>
    </location>
</feature>
<evidence type="ECO:0000256" key="13">
    <source>
        <dbReference type="ARBA" id="ARBA00023242"/>
    </source>
</evidence>
<feature type="domain" description="Rad50/SbcC-type AAA" evidence="17">
    <location>
        <begin position="32"/>
        <end position="259"/>
    </location>
</feature>
<feature type="signal peptide" evidence="16">
    <location>
        <begin position="1"/>
        <end position="25"/>
    </location>
</feature>
<dbReference type="Gene3D" id="3.40.50.300">
    <property type="entry name" value="P-loop containing nucleotide triphosphate hydrolases"/>
    <property type="match status" value="2"/>
</dbReference>
<sequence>MSKIEKMRICGLVLLISVMYQEHLGLLVSDRVRSFDHKGWENISFNTPLTLIVGLNGSGKTTIIECLKYATTGAQPPNSKVGGAFIHDPKLCGEKEVLAQVKLSFQSTTGSRMVITRSMQLTVTKTARKMKTLDAGLMVNNGGERTAVSHKVGEIDKIMQSALGVSEAVLDNVIFCHQDDSLWPMSEPSHLKKKFDDIFEATKYTKAVDSLKSLKKDYAQQIKGMIAEEAIAKDNKDKGEKTKSRCEELASQIDQLSEEALKDKANMEAVREVVDAKQRQAAEFWELVQKLRTNKERVKFSEENLESLQKRIKPLSESDEWLKSTLDQYADRILEMEQQDEQLQNQYRDQQQKMSANASELGKKQAELGRQQALKQAYEEELESRVQLVKSSASKHSIRGYDDDINESRVNEFMERIKKLSRDKERDLERVKAATNDELKSVQTTLTELQNQHAIRVQEKVTAKQTISNNDRKMGPKKTELGFIQFDEGDKTGLESSYNETKDLLEKIRAQFERAGWEHRINASNGRLREFEDEEKSLRKEAFEINKRSNDRAQLDYVIGELKKTKGKLDTMKATHGSKLDSILGPDWQVDTLGKDFQHALDREKDEVADATNEQEAAKKSYSEAGFRFNAVRDDLKAKKDQLKSCENAVLTSVRDEDGRPLVSIEEYPRELNQLEEERDEIRDNIDGFKHKIDYFTQCLNTIQTKDMCKLCERAFVEEGHRSAAMKKIQKLLNKDARETLQGQLEIHNEQIKVAKAAQSQYDIYQSLKDEIPRIEQDLKKADEEKQRLLEEVEHHDSIVERKNARQRDVESLTNIISSIIRYNSDITDHEAKIDSLSSQQNIAGSIITADEIQERQTACSENMREVREQLTKVLSEKDAAKDKINDMERDLSRKSQRLRDVIHGLAKKEALQKEIDELLDSNSQQREAINRADTELETLKPKIDTAKAKYEDIQQQGHAKEREVRSQKEKLADTVRQFMQHEKNINGYIDSNGPEKLSACQRAINSIQQDQERIEEIMARITTELNALRAKKSDSDRLKTNISDNILYRQELAKLEVYKKQTIELEAQNVEGNFETLTKEAEKIEAKFYDHRRLYQQKTAVLAEKDQNLAQYLLEWDLNYKNARTEYRTAMIKVKTTKAAIDDLGKMITAMDKAIVKFHSVKMEEINRIAGELWQTTYQGTDVDTIMIRSEKDEGETAAGNKKTNYKYRVVMVKQDVEMDMRGRCSAGQKVLACIIIRLALAECFGINCGLIALDEPTTNLDQDNIRALAESLHGIIKSRQQQANFQLIIITHDEEFLKVMQCSDFCDDFYQVSRDQEQNSKIEKIPIAQVMEGN</sequence>
<dbReference type="OrthoDB" id="18797at2759"/>
<evidence type="ECO:0000256" key="3">
    <source>
        <dbReference type="ARBA" id="ARBA00004286"/>
    </source>
</evidence>
<feature type="coiled-coil region" evidence="15">
    <location>
        <begin position="521"/>
        <end position="548"/>
    </location>
</feature>
<comment type="cofactor">
    <cofactor evidence="1">
        <name>Zn(2+)</name>
        <dbReference type="ChEBI" id="CHEBI:29105"/>
    </cofactor>
</comment>
<dbReference type="PANTHER" id="PTHR18867:SF12">
    <property type="entry name" value="DNA REPAIR PROTEIN RAD50"/>
    <property type="match status" value="1"/>
</dbReference>
<comment type="subcellular location">
    <subcellularLocation>
        <location evidence="3">Chromosome</location>
    </subcellularLocation>
    <subcellularLocation>
        <location evidence="2">Nucleus</location>
    </subcellularLocation>
</comment>
<feature type="coiled-coil region" evidence="15">
    <location>
        <begin position="601"/>
        <end position="692"/>
    </location>
</feature>
<evidence type="ECO:0000256" key="15">
    <source>
        <dbReference type="SAM" id="Coils"/>
    </source>
</evidence>
<comment type="similarity">
    <text evidence="4">Belongs to the SMC family. RAD50 subfamily.</text>
</comment>
<dbReference type="GO" id="GO:0006302">
    <property type="term" value="P:double-strand break repair"/>
    <property type="evidence" value="ECO:0007669"/>
    <property type="project" value="InterPro"/>
</dbReference>
<keyword evidence="13" id="KW-0539">Nucleus</keyword>
<feature type="coiled-coil region" evidence="15">
    <location>
        <begin position="738"/>
        <end position="799"/>
    </location>
</feature>
<dbReference type="OMA" id="FSDYYYR"/>
<evidence type="ECO:0000313" key="18">
    <source>
        <dbReference type="EMBL" id="APA09435.1"/>
    </source>
</evidence>
<evidence type="ECO:0000256" key="1">
    <source>
        <dbReference type="ARBA" id="ARBA00001947"/>
    </source>
</evidence>
<evidence type="ECO:0000259" key="17">
    <source>
        <dbReference type="Pfam" id="PF13476"/>
    </source>
</evidence>
<organism evidence="18 19">
    <name type="scientific">Sclerotinia sclerotiorum (strain ATCC 18683 / 1980 / Ss-1)</name>
    <name type="common">White mold</name>
    <name type="synonym">Whetzelinia sclerotiorum</name>
    <dbReference type="NCBI Taxonomy" id="665079"/>
    <lineage>
        <taxon>Eukaryota</taxon>
        <taxon>Fungi</taxon>
        <taxon>Dikarya</taxon>
        <taxon>Ascomycota</taxon>
        <taxon>Pezizomycotina</taxon>
        <taxon>Leotiomycetes</taxon>
        <taxon>Helotiales</taxon>
        <taxon>Sclerotiniaceae</taxon>
        <taxon>Sclerotinia</taxon>
    </lineage>
</organism>
<dbReference type="FunFam" id="3.40.50.300:FF:001805">
    <property type="entry name" value="Similar to DNA repair protein rad50"/>
    <property type="match status" value="1"/>
</dbReference>
<reference evidence="19" key="1">
    <citation type="journal article" date="2017" name="Genome Biol. Evol.">
        <title>The complete genome sequence of the phytopathogenic fungus Sclerotinia sclerotiorum reveals insights into the genome architecture of broad host range pathogens.</title>
        <authorList>
            <person name="Derbyshire M."/>
            <person name="Denton-Giles M."/>
            <person name="Hegedus D."/>
            <person name="Seifbarghy S."/>
            <person name="Rollins J."/>
            <person name="van Kan J."/>
            <person name="Seidl M.F."/>
            <person name="Faino L."/>
            <person name="Mbengue M."/>
            <person name="Navaud O."/>
            <person name="Raffaele S."/>
            <person name="Hammond-Kosack K."/>
            <person name="Heard S."/>
            <person name="Oliver R."/>
        </authorList>
    </citation>
    <scope>NUCLEOTIDE SEQUENCE [LARGE SCALE GENOMIC DNA]</scope>
    <source>
        <strain evidence="19">ATCC 18683 / 1980 / Ss-1</strain>
    </source>
</reference>
<keyword evidence="12" id="KW-0234">DNA repair</keyword>